<dbReference type="Proteomes" id="UP000245865">
    <property type="component" value="Unassembled WGS sequence"/>
</dbReference>
<protein>
    <recommendedName>
        <fullName evidence="1">diguanylate cyclase</fullName>
        <ecNumber evidence="1">2.7.7.65</ecNumber>
    </recommendedName>
</protein>
<dbReference type="InterPro" id="IPR050469">
    <property type="entry name" value="Diguanylate_Cyclase"/>
</dbReference>
<dbReference type="GO" id="GO:0052621">
    <property type="term" value="F:diguanylate cyclase activity"/>
    <property type="evidence" value="ECO:0007669"/>
    <property type="project" value="UniProtKB-EC"/>
</dbReference>
<feature type="transmembrane region" description="Helical" evidence="3">
    <location>
        <begin position="152"/>
        <end position="174"/>
    </location>
</feature>
<organism evidence="5 6">
    <name type="scientific">Falsochrobactrum shanghaiense</name>
    <dbReference type="NCBI Taxonomy" id="2201899"/>
    <lineage>
        <taxon>Bacteria</taxon>
        <taxon>Pseudomonadati</taxon>
        <taxon>Pseudomonadota</taxon>
        <taxon>Alphaproteobacteria</taxon>
        <taxon>Hyphomicrobiales</taxon>
        <taxon>Brucellaceae</taxon>
        <taxon>Falsochrobactrum</taxon>
    </lineage>
</organism>
<evidence type="ECO:0000256" key="2">
    <source>
        <dbReference type="ARBA" id="ARBA00034247"/>
    </source>
</evidence>
<dbReference type="CDD" id="cd01949">
    <property type="entry name" value="GGDEF"/>
    <property type="match status" value="1"/>
</dbReference>
<reference evidence="5 6" key="1">
    <citation type="submission" date="2018-05" db="EMBL/GenBank/DDBJ databases">
        <title>Comparative genomic sequence analysis between strain HN4 and CCM 8460T (Falsochrobactrum ovis) will provide more evidence to prove that HN4 is a new species of Falsochrobactrum.</title>
        <authorList>
            <person name="Lyu W."/>
            <person name="Sun L."/>
            <person name="Yao L."/>
        </authorList>
    </citation>
    <scope>NUCLEOTIDE SEQUENCE [LARGE SCALE GENOMIC DNA]</scope>
    <source>
        <strain evidence="5 6">HN4</strain>
    </source>
</reference>
<dbReference type="PANTHER" id="PTHR45138:SF9">
    <property type="entry name" value="DIGUANYLATE CYCLASE DGCM-RELATED"/>
    <property type="match status" value="1"/>
</dbReference>
<feature type="domain" description="GGDEF" evidence="4">
    <location>
        <begin position="251"/>
        <end position="383"/>
    </location>
</feature>
<accession>A0A316JCY0</accession>
<name>A0A316JCY0_9HYPH</name>
<evidence type="ECO:0000313" key="6">
    <source>
        <dbReference type="Proteomes" id="UP000245865"/>
    </source>
</evidence>
<feature type="transmembrane region" description="Helical" evidence="3">
    <location>
        <begin position="62"/>
        <end position="81"/>
    </location>
</feature>
<dbReference type="Gene3D" id="3.30.70.270">
    <property type="match status" value="1"/>
</dbReference>
<keyword evidence="3" id="KW-0812">Transmembrane</keyword>
<dbReference type="PANTHER" id="PTHR45138">
    <property type="entry name" value="REGULATORY COMPONENTS OF SENSORY TRANSDUCTION SYSTEM"/>
    <property type="match status" value="1"/>
</dbReference>
<dbReference type="AlphaFoldDB" id="A0A316JCY0"/>
<dbReference type="FunFam" id="3.30.70.270:FF:000001">
    <property type="entry name" value="Diguanylate cyclase domain protein"/>
    <property type="match status" value="1"/>
</dbReference>
<feature type="transmembrane region" description="Helical" evidence="3">
    <location>
        <begin position="186"/>
        <end position="208"/>
    </location>
</feature>
<comment type="caution">
    <text evidence="5">The sequence shown here is derived from an EMBL/GenBank/DDBJ whole genome shotgun (WGS) entry which is preliminary data.</text>
</comment>
<feature type="transmembrane region" description="Helical" evidence="3">
    <location>
        <begin position="93"/>
        <end position="110"/>
    </location>
</feature>
<evidence type="ECO:0000259" key="4">
    <source>
        <dbReference type="PROSITE" id="PS50887"/>
    </source>
</evidence>
<keyword evidence="3" id="KW-0472">Membrane</keyword>
<evidence type="ECO:0000313" key="5">
    <source>
        <dbReference type="EMBL" id="PWL19722.1"/>
    </source>
</evidence>
<evidence type="ECO:0000256" key="3">
    <source>
        <dbReference type="SAM" id="Phobius"/>
    </source>
</evidence>
<dbReference type="NCBIfam" id="TIGR00254">
    <property type="entry name" value="GGDEF"/>
    <property type="match status" value="1"/>
</dbReference>
<dbReference type="InterPro" id="IPR029787">
    <property type="entry name" value="Nucleotide_cyclase"/>
</dbReference>
<proteinExistence type="predicted"/>
<dbReference type="SMART" id="SM00267">
    <property type="entry name" value="GGDEF"/>
    <property type="match status" value="1"/>
</dbReference>
<keyword evidence="6" id="KW-1185">Reference proteome</keyword>
<feature type="transmembrane region" description="Helical" evidence="3">
    <location>
        <begin position="6"/>
        <end position="25"/>
    </location>
</feature>
<gene>
    <name evidence="5" type="ORF">DKP76_00810</name>
</gene>
<dbReference type="RefSeq" id="WP_109705110.1">
    <property type="nucleotide sequence ID" value="NZ_QGDB01000001.1"/>
</dbReference>
<dbReference type="EMBL" id="QGDB01000001">
    <property type="protein sequence ID" value="PWL19722.1"/>
    <property type="molecule type" value="Genomic_DNA"/>
</dbReference>
<dbReference type="OrthoDB" id="9812260at2"/>
<dbReference type="EC" id="2.7.7.65" evidence="1"/>
<dbReference type="InterPro" id="IPR043128">
    <property type="entry name" value="Rev_trsase/Diguanyl_cyclase"/>
</dbReference>
<keyword evidence="3" id="KW-1133">Transmembrane helix</keyword>
<dbReference type="PROSITE" id="PS50887">
    <property type="entry name" value="GGDEF"/>
    <property type="match status" value="1"/>
</dbReference>
<feature type="transmembrane region" description="Helical" evidence="3">
    <location>
        <begin position="122"/>
        <end position="140"/>
    </location>
</feature>
<evidence type="ECO:0000256" key="1">
    <source>
        <dbReference type="ARBA" id="ARBA00012528"/>
    </source>
</evidence>
<comment type="catalytic activity">
    <reaction evidence="2">
        <text>2 GTP = 3',3'-c-di-GMP + 2 diphosphate</text>
        <dbReference type="Rhea" id="RHEA:24898"/>
        <dbReference type="ChEBI" id="CHEBI:33019"/>
        <dbReference type="ChEBI" id="CHEBI:37565"/>
        <dbReference type="ChEBI" id="CHEBI:58805"/>
        <dbReference type="EC" id="2.7.7.65"/>
    </reaction>
</comment>
<dbReference type="SUPFAM" id="SSF55073">
    <property type="entry name" value="Nucleotide cyclase"/>
    <property type="match status" value="1"/>
</dbReference>
<sequence>MPLVSFFLTVHLTVACLFVLTFAFVSVQERGHRAPRWFTLAFFSSATMPLLGFWIPTAPHPHLINLASFAALMTALTSVMIGLCRIYKQTPNWLLLGLLFAAALTGNALFAELPRTSLPSRLVYQLPLCLIELLVIGVIYRSGMPRLLDKLLMVLAIICFCHFASKIFVVVWPGVDVRPQDQSGRIPVLLSLVVGLIIHVAMGLLLLLRTLSRLVGDASEQSEIDALSQIYNRRGFDRHVSRVLARNIPDASYAVIMSDLDHFKRVNDTYGHDGGDRVIAAFGGLLKAHLPKSAVAARMGGEEFIAFLPDTDIVGAHGLAQTLCTAMAAPGFTDTKAGLKPTASFGVAGQIPGESLYETMRRADGALYEAKKAGRNRVHMADDQLADFSRSTALQPMSER</sequence>
<feature type="transmembrane region" description="Helical" evidence="3">
    <location>
        <begin position="37"/>
        <end position="56"/>
    </location>
</feature>
<dbReference type="InterPro" id="IPR000160">
    <property type="entry name" value="GGDEF_dom"/>
</dbReference>
<dbReference type="Pfam" id="PF00990">
    <property type="entry name" value="GGDEF"/>
    <property type="match status" value="1"/>
</dbReference>